<accession>A0A2Z4IF91</accession>
<reference evidence="1 2" key="1">
    <citation type="submission" date="2018-06" db="EMBL/GenBank/DDBJ databases">
        <title>Echinicola strongylocentroti sp. nov., isolated from a sea urchin Strongylocentrotus intermedius.</title>
        <authorList>
            <person name="Bae S.S."/>
        </authorList>
    </citation>
    <scope>NUCLEOTIDE SEQUENCE [LARGE SCALE GENOMIC DNA]</scope>
    <source>
        <strain evidence="1 2">MEBiC08714</strain>
    </source>
</reference>
<name>A0A2Z4IF91_9BACT</name>
<dbReference type="AlphaFoldDB" id="A0A2Z4IF91"/>
<dbReference type="EMBL" id="CP030041">
    <property type="protein sequence ID" value="AWW29347.1"/>
    <property type="molecule type" value="Genomic_DNA"/>
</dbReference>
<sequence>MIFRPEYISLLLWSEAYDKTDFFMKNIIYSVIFLFLMGCSEKSEKNNRYTEGQVSSLNLGQIKARRKKIGSLEIVDINRILRRNIFAFQDLVKTIRLVPLETTKKSRIGPIYKVLATDSHIYIYDKVKSGGLAVFDHEGRFIRRIPNGKGSGELSGLYDIDFDEENNQLIAYEHSFLSFYSPDGEFIREESLPFDFFNIMSIPNGYLISVMPGQGNGGGDAFRDFNLWVTDKNFKVISVELPSHFVNISYYTWYRYLYKNKEIIVTQKFNDTIYQYEAETNRLQAKYLLDFHETKLPESYLEEGYAKFESASIDNDYFFYIGEYLEAGDFQLFCLRNRHRRSRSVVYRDKKSGNLTGGAISGFRIEDMPDLPPPQSTYKDEFISWYTPKKDFPFNTQSKILSETDKAKVRDLTKEDNPVLVFFRLNDF</sequence>
<protein>
    <recommendedName>
        <fullName evidence="3">6-bladed beta-propeller</fullName>
    </recommendedName>
</protein>
<dbReference type="KEGG" id="est:DN752_03860"/>
<proteinExistence type="predicted"/>
<gene>
    <name evidence="1" type="ORF">DN752_03860</name>
</gene>
<organism evidence="1 2">
    <name type="scientific">Echinicola strongylocentroti</name>
    <dbReference type="NCBI Taxonomy" id="1795355"/>
    <lineage>
        <taxon>Bacteria</taxon>
        <taxon>Pseudomonadati</taxon>
        <taxon>Bacteroidota</taxon>
        <taxon>Cytophagia</taxon>
        <taxon>Cytophagales</taxon>
        <taxon>Cyclobacteriaceae</taxon>
        <taxon>Echinicola</taxon>
    </lineage>
</organism>
<evidence type="ECO:0000313" key="1">
    <source>
        <dbReference type="EMBL" id="AWW29347.1"/>
    </source>
</evidence>
<keyword evidence="2" id="KW-1185">Reference proteome</keyword>
<dbReference type="OrthoDB" id="818842at2"/>
<dbReference type="SUPFAM" id="SSF63829">
    <property type="entry name" value="Calcium-dependent phosphotriesterase"/>
    <property type="match status" value="1"/>
</dbReference>
<dbReference type="InterPro" id="IPR011042">
    <property type="entry name" value="6-blade_b-propeller_TolB-like"/>
</dbReference>
<evidence type="ECO:0008006" key="3">
    <source>
        <dbReference type="Google" id="ProtNLM"/>
    </source>
</evidence>
<evidence type="ECO:0000313" key="2">
    <source>
        <dbReference type="Proteomes" id="UP000248688"/>
    </source>
</evidence>
<dbReference type="Proteomes" id="UP000248688">
    <property type="component" value="Chromosome"/>
</dbReference>
<dbReference type="Gene3D" id="2.120.10.30">
    <property type="entry name" value="TolB, C-terminal domain"/>
    <property type="match status" value="1"/>
</dbReference>
<dbReference type="Pfam" id="PF17170">
    <property type="entry name" value="DUF5128"/>
    <property type="match status" value="1"/>
</dbReference>